<sequence>MDIIISVLAALGVICILKEVYAIIMINCVNDENNIVLIINGDGTKSEIMLRKALLIRQKYFHEMQIIFIENNTLESKSIKNMAQKYQMVYINREE</sequence>
<proteinExistence type="predicted"/>
<protein>
    <submittedName>
        <fullName evidence="1">Uncharacterized protein</fullName>
    </submittedName>
</protein>
<name>A0A9D1TIT1_9FIRM</name>
<dbReference type="AlphaFoldDB" id="A0A9D1TIT1"/>
<reference evidence="1" key="2">
    <citation type="submission" date="2021-04" db="EMBL/GenBank/DDBJ databases">
        <authorList>
            <person name="Gilroy R."/>
        </authorList>
    </citation>
    <scope>NUCLEOTIDE SEQUENCE</scope>
    <source>
        <strain evidence="1">CHK193-4272</strain>
    </source>
</reference>
<dbReference type="Proteomes" id="UP000886808">
    <property type="component" value="Unassembled WGS sequence"/>
</dbReference>
<dbReference type="EMBL" id="DXIE01000032">
    <property type="protein sequence ID" value="HIV62295.1"/>
    <property type="molecule type" value="Genomic_DNA"/>
</dbReference>
<evidence type="ECO:0000313" key="1">
    <source>
        <dbReference type="EMBL" id="HIV62295.1"/>
    </source>
</evidence>
<comment type="caution">
    <text evidence="1">The sequence shown here is derived from an EMBL/GenBank/DDBJ whole genome shotgun (WGS) entry which is preliminary data.</text>
</comment>
<organism evidence="1 2">
    <name type="scientific">Candidatus Butyricicoccus avistercoris</name>
    <dbReference type="NCBI Taxonomy" id="2838518"/>
    <lineage>
        <taxon>Bacteria</taxon>
        <taxon>Bacillati</taxon>
        <taxon>Bacillota</taxon>
        <taxon>Clostridia</taxon>
        <taxon>Eubacteriales</taxon>
        <taxon>Butyricicoccaceae</taxon>
        <taxon>Butyricicoccus</taxon>
    </lineage>
</organism>
<accession>A0A9D1TIT1</accession>
<evidence type="ECO:0000313" key="2">
    <source>
        <dbReference type="Proteomes" id="UP000886808"/>
    </source>
</evidence>
<gene>
    <name evidence="1" type="ORF">H9746_05600</name>
</gene>
<reference evidence="1" key="1">
    <citation type="journal article" date="2021" name="PeerJ">
        <title>Extensive microbial diversity within the chicken gut microbiome revealed by metagenomics and culture.</title>
        <authorList>
            <person name="Gilroy R."/>
            <person name="Ravi A."/>
            <person name="Getino M."/>
            <person name="Pursley I."/>
            <person name="Horton D.L."/>
            <person name="Alikhan N.F."/>
            <person name="Baker D."/>
            <person name="Gharbi K."/>
            <person name="Hall N."/>
            <person name="Watson M."/>
            <person name="Adriaenssens E.M."/>
            <person name="Foster-Nyarko E."/>
            <person name="Jarju S."/>
            <person name="Secka A."/>
            <person name="Antonio M."/>
            <person name="Oren A."/>
            <person name="Chaudhuri R.R."/>
            <person name="La Ragione R."/>
            <person name="Hildebrand F."/>
            <person name="Pallen M.J."/>
        </authorList>
    </citation>
    <scope>NUCLEOTIDE SEQUENCE</scope>
    <source>
        <strain evidence="1">CHK193-4272</strain>
    </source>
</reference>